<name>A0AAJ8LGH3_9TREE</name>
<gene>
    <name evidence="3" type="ORF">CI109_101352</name>
</gene>
<reference evidence="3" key="2">
    <citation type="submission" date="2024-01" db="EMBL/GenBank/DDBJ databases">
        <title>Comparative genomics of Cryptococcus and Kwoniella reveals pathogenesis evolution and contrasting modes of karyotype evolution via chromosome fusion or intercentromeric recombination.</title>
        <authorList>
            <person name="Coelho M.A."/>
            <person name="David-Palma M."/>
            <person name="Shea T."/>
            <person name="Bowers K."/>
            <person name="McGinley-Smith S."/>
            <person name="Mohammad A.W."/>
            <person name="Gnirke A."/>
            <person name="Yurkov A.M."/>
            <person name="Nowrousian M."/>
            <person name="Sun S."/>
            <person name="Cuomo C.A."/>
            <person name="Heitman J."/>
        </authorList>
    </citation>
    <scope>NUCLEOTIDE SEQUENCE</scope>
    <source>
        <strain evidence="3">CBS 12478</strain>
    </source>
</reference>
<dbReference type="Pfam" id="PF09990">
    <property type="entry name" value="DUF2231"/>
    <property type="match status" value="1"/>
</dbReference>
<organism evidence="3 4">
    <name type="scientific">Kwoniella shandongensis</name>
    <dbReference type="NCBI Taxonomy" id="1734106"/>
    <lineage>
        <taxon>Eukaryota</taxon>
        <taxon>Fungi</taxon>
        <taxon>Dikarya</taxon>
        <taxon>Basidiomycota</taxon>
        <taxon>Agaricomycotina</taxon>
        <taxon>Tremellomycetes</taxon>
        <taxon>Tremellales</taxon>
        <taxon>Cryptococcaceae</taxon>
        <taxon>Kwoniella</taxon>
    </lineage>
</organism>
<dbReference type="RefSeq" id="XP_031859241.2">
    <property type="nucleotide sequence ID" value="XM_032006406.2"/>
</dbReference>
<dbReference type="Proteomes" id="UP000322225">
    <property type="component" value="Chromosome 2"/>
</dbReference>
<proteinExistence type="predicted"/>
<feature type="domain" description="DUF2231" evidence="2">
    <location>
        <begin position="57"/>
        <end position="224"/>
    </location>
</feature>
<accession>A0AAJ8LGH3</accession>
<evidence type="ECO:0000256" key="1">
    <source>
        <dbReference type="SAM" id="Phobius"/>
    </source>
</evidence>
<evidence type="ECO:0000259" key="2">
    <source>
        <dbReference type="Pfam" id="PF09990"/>
    </source>
</evidence>
<feature type="transmembrane region" description="Helical" evidence="1">
    <location>
        <begin position="195"/>
        <end position="217"/>
    </location>
</feature>
<protein>
    <recommendedName>
        <fullName evidence="2">DUF2231 domain-containing protein</fullName>
    </recommendedName>
</protein>
<dbReference type="KEGG" id="ksn:43590564"/>
<keyword evidence="1" id="KW-1133">Transmembrane helix</keyword>
<evidence type="ECO:0000313" key="4">
    <source>
        <dbReference type="Proteomes" id="UP000322225"/>
    </source>
</evidence>
<dbReference type="GeneID" id="43590564"/>
<keyword evidence="1" id="KW-0472">Membrane</keyword>
<dbReference type="InterPro" id="IPR019251">
    <property type="entry name" value="DUF2231_TM"/>
</dbReference>
<reference evidence="3" key="1">
    <citation type="submission" date="2017-08" db="EMBL/GenBank/DDBJ databases">
        <authorList>
            <person name="Cuomo C."/>
            <person name="Billmyre B."/>
            <person name="Heitman J."/>
        </authorList>
    </citation>
    <scope>NUCLEOTIDE SEQUENCE</scope>
    <source>
        <strain evidence="3">CBS 12478</strain>
    </source>
</reference>
<keyword evidence="4" id="KW-1185">Reference proteome</keyword>
<keyword evidence="1" id="KW-0812">Transmembrane</keyword>
<sequence length="237" mass="25599">MHTLTLLSIIQSPTHPSLTMSSSSTTTKDVARKAEDVAHEASVLLTGQVPNSDLAMGHPIHPATVHWPIAFLSATFSLSALTLLPPSYYPSSFLPAQAVIPSLAHYSAAAGVITAIPAIITGLGEGYELIRAQYLIKGSWTKLFDDAWNMKDEGGRKVKMTVKHASLNDIVVGLAAWNWYRGYAYPNQPLPRINILLGAIAIPGLFYSAMLGGKLVYEYAVGVQRQGAGKQIKEKEQ</sequence>
<evidence type="ECO:0000313" key="3">
    <source>
        <dbReference type="EMBL" id="WWD16920.1"/>
    </source>
</evidence>
<dbReference type="AlphaFoldDB" id="A0AAJ8LGH3"/>
<dbReference type="EMBL" id="CP144052">
    <property type="protein sequence ID" value="WWD16920.1"/>
    <property type="molecule type" value="Genomic_DNA"/>
</dbReference>